<reference evidence="1 2" key="1">
    <citation type="submission" date="2015-09" db="EMBL/GenBank/DDBJ databases">
        <title>Atta colombica WGS genome.</title>
        <authorList>
            <person name="Nygaard S."/>
            <person name="Hu H."/>
            <person name="Boomsma J."/>
            <person name="Zhang G."/>
        </authorList>
    </citation>
    <scope>NUCLEOTIDE SEQUENCE [LARGE SCALE GENOMIC DNA]</scope>
    <source>
        <strain evidence="1">Treedump-2</strain>
        <tissue evidence="1">Whole body</tissue>
    </source>
</reference>
<protein>
    <submittedName>
        <fullName evidence="1">Uncharacterized protein</fullName>
    </submittedName>
</protein>
<sequence>MQVSALPGKGDLVLRAFPNSVKLSSERATTREAADRTDWPGAIVRISDQHDGDVTRSAPVCDVVGEVATAATRWLAGFSI</sequence>
<organism evidence="1 2">
    <name type="scientific">Atta colombica</name>
    <dbReference type="NCBI Taxonomy" id="520822"/>
    <lineage>
        <taxon>Eukaryota</taxon>
        <taxon>Metazoa</taxon>
        <taxon>Ecdysozoa</taxon>
        <taxon>Arthropoda</taxon>
        <taxon>Hexapoda</taxon>
        <taxon>Insecta</taxon>
        <taxon>Pterygota</taxon>
        <taxon>Neoptera</taxon>
        <taxon>Endopterygota</taxon>
        <taxon>Hymenoptera</taxon>
        <taxon>Apocrita</taxon>
        <taxon>Aculeata</taxon>
        <taxon>Formicoidea</taxon>
        <taxon>Formicidae</taxon>
        <taxon>Myrmicinae</taxon>
        <taxon>Atta</taxon>
    </lineage>
</organism>
<name>A0A195BJV1_9HYME</name>
<dbReference type="EMBL" id="KQ976453">
    <property type="protein sequence ID" value="KYM85466.1"/>
    <property type="molecule type" value="Genomic_DNA"/>
</dbReference>
<evidence type="ECO:0000313" key="2">
    <source>
        <dbReference type="Proteomes" id="UP000078540"/>
    </source>
</evidence>
<keyword evidence="2" id="KW-1185">Reference proteome</keyword>
<proteinExistence type="predicted"/>
<gene>
    <name evidence="1" type="ORF">ALC53_04709</name>
</gene>
<accession>A0A195BJV1</accession>
<dbReference type="AlphaFoldDB" id="A0A195BJV1"/>
<evidence type="ECO:0000313" key="1">
    <source>
        <dbReference type="EMBL" id="KYM85466.1"/>
    </source>
</evidence>
<dbReference type="Proteomes" id="UP000078540">
    <property type="component" value="Unassembled WGS sequence"/>
</dbReference>